<comment type="cofactor">
    <cofactor evidence="1">
        <name>Fe(2+)</name>
        <dbReference type="ChEBI" id="CHEBI:29033"/>
    </cofactor>
</comment>
<evidence type="ECO:0000256" key="3">
    <source>
        <dbReference type="ARBA" id="ARBA00007851"/>
    </source>
</evidence>
<dbReference type="NCBIfam" id="TIGR02408">
    <property type="entry name" value="ectoine_ThpD"/>
    <property type="match status" value="1"/>
</dbReference>
<dbReference type="Gene3D" id="2.60.120.620">
    <property type="entry name" value="q2cbj1_9rhob like domain"/>
    <property type="match status" value="1"/>
</dbReference>
<comment type="function">
    <text evidence="2">Involved in the biosynthesis of 5-hydroxyectoine, called compatible solute, which helps organisms to survive extreme osmotic stress by acting as a highly soluble organic osmolyte. Catalyzes the 2-oxoglutarate-dependent selective hydroxylation of L-ectoine to yield (4S,5S)-5-hydroxyectoine.</text>
</comment>
<evidence type="ECO:0000256" key="6">
    <source>
        <dbReference type="ARBA" id="ARBA00022964"/>
    </source>
</evidence>
<protein>
    <recommendedName>
        <fullName evidence="10">Ectoine hydroxylase</fullName>
        <ecNumber evidence="10">1.14.11.55</ecNumber>
    </recommendedName>
</protein>
<evidence type="ECO:0000256" key="2">
    <source>
        <dbReference type="ARBA" id="ARBA00004063"/>
    </source>
</evidence>
<accession>A0ABV6F2W3</accession>
<dbReference type="EC" id="1.14.11.55" evidence="10"/>
<dbReference type="EMBL" id="JBHLWH010000013">
    <property type="protein sequence ID" value="MFC0247858.1"/>
    <property type="molecule type" value="Genomic_DNA"/>
</dbReference>
<keyword evidence="8" id="KW-0408">Iron</keyword>
<dbReference type="Proteomes" id="UP001589766">
    <property type="component" value="Unassembled WGS sequence"/>
</dbReference>
<comment type="catalytic activity">
    <reaction evidence="9">
        <text>L-ectoine + 2-oxoglutarate + O2 = 5-hydroxyectoine + succinate + CO2</text>
        <dbReference type="Rhea" id="RHEA:45740"/>
        <dbReference type="ChEBI" id="CHEBI:15379"/>
        <dbReference type="ChEBI" id="CHEBI:16526"/>
        <dbReference type="ChEBI" id="CHEBI:16810"/>
        <dbReference type="ChEBI" id="CHEBI:30031"/>
        <dbReference type="ChEBI" id="CHEBI:58515"/>
        <dbReference type="ChEBI" id="CHEBI:85413"/>
        <dbReference type="EC" id="1.14.11.55"/>
    </reaction>
</comment>
<evidence type="ECO:0000256" key="1">
    <source>
        <dbReference type="ARBA" id="ARBA00001954"/>
    </source>
</evidence>
<comment type="caution">
    <text evidence="11">The sequence shown here is derived from an EMBL/GenBank/DDBJ whole genome shotgun (WGS) entry which is preliminary data.</text>
</comment>
<comment type="similarity">
    <text evidence="3">Belongs to the PhyH family. EctD subfamily.</text>
</comment>
<dbReference type="RefSeq" id="WP_378040487.1">
    <property type="nucleotide sequence ID" value="NZ_JBHLWH010000013.1"/>
</dbReference>
<reference evidence="11 12" key="1">
    <citation type="submission" date="2024-09" db="EMBL/GenBank/DDBJ databases">
        <authorList>
            <person name="Sun Q."/>
            <person name="Mori K."/>
        </authorList>
    </citation>
    <scope>NUCLEOTIDE SEQUENCE [LARGE SCALE GENOMIC DNA]</scope>
    <source>
        <strain evidence="11 12">CCM 7609</strain>
    </source>
</reference>
<evidence type="ECO:0000256" key="10">
    <source>
        <dbReference type="NCBIfam" id="TIGR02408"/>
    </source>
</evidence>
<keyword evidence="5" id="KW-0479">Metal-binding</keyword>
<evidence type="ECO:0000256" key="7">
    <source>
        <dbReference type="ARBA" id="ARBA00023002"/>
    </source>
</evidence>
<evidence type="ECO:0000256" key="4">
    <source>
        <dbReference type="ARBA" id="ARBA00011738"/>
    </source>
</evidence>
<sequence>MTATATQHRIDTYPTRNNGEVKVMPREDAVVWGSASDGPLDQATLDGFDARGYLSIDRLVSDDEVAEFHRELERLSQDPQVRAGERCVIEASSQEVRSVFDVHRISPVFKRIANDPRVVDRARQLLGSDVYIHQSRVNFKPGFEGKEFMWHSDFETWHAEDGMPAPRAVSISISMTDNHSYNGPLMIMPGSHREYVSCDGATPEDNYLKSLVMQGAGTPSKQILTDFYNRYGIDVLEGQAGGAVMFDSNCMHASNGNVTPFPRSNVFIVFNSVENAIEEPYAAARPRPEFAGSTDFTPAGLR</sequence>
<organism evidence="11 12">
    <name type="scientific">Citricoccus parietis</name>
    <dbReference type="NCBI Taxonomy" id="592307"/>
    <lineage>
        <taxon>Bacteria</taxon>
        <taxon>Bacillati</taxon>
        <taxon>Actinomycetota</taxon>
        <taxon>Actinomycetes</taxon>
        <taxon>Micrococcales</taxon>
        <taxon>Micrococcaceae</taxon>
        <taxon>Citricoccus</taxon>
    </lineage>
</organism>
<dbReference type="Pfam" id="PF05721">
    <property type="entry name" value="PhyH"/>
    <property type="match status" value="1"/>
</dbReference>
<name>A0ABV6F2W3_9MICC</name>
<evidence type="ECO:0000256" key="9">
    <source>
        <dbReference type="ARBA" id="ARBA00049228"/>
    </source>
</evidence>
<dbReference type="SUPFAM" id="SSF51197">
    <property type="entry name" value="Clavaminate synthase-like"/>
    <property type="match status" value="1"/>
</dbReference>
<evidence type="ECO:0000313" key="12">
    <source>
        <dbReference type="Proteomes" id="UP001589766"/>
    </source>
</evidence>
<dbReference type="PANTHER" id="PTHR20883:SF48">
    <property type="entry name" value="ECTOINE DIOXYGENASE"/>
    <property type="match status" value="1"/>
</dbReference>
<keyword evidence="7 11" id="KW-0560">Oxidoreductase</keyword>
<keyword evidence="6" id="KW-0223">Dioxygenase</keyword>
<dbReference type="GO" id="GO:0016491">
    <property type="term" value="F:oxidoreductase activity"/>
    <property type="evidence" value="ECO:0007669"/>
    <property type="project" value="UniProtKB-KW"/>
</dbReference>
<evidence type="ECO:0000256" key="5">
    <source>
        <dbReference type="ARBA" id="ARBA00022723"/>
    </source>
</evidence>
<dbReference type="InterPro" id="IPR012774">
    <property type="entry name" value="EctD"/>
</dbReference>
<dbReference type="InterPro" id="IPR008775">
    <property type="entry name" value="Phytyl_CoA_dOase-like"/>
</dbReference>
<evidence type="ECO:0000256" key="8">
    <source>
        <dbReference type="ARBA" id="ARBA00023004"/>
    </source>
</evidence>
<comment type="subunit">
    <text evidence="4">Homodimer.</text>
</comment>
<proteinExistence type="inferred from homology"/>
<keyword evidence="12" id="KW-1185">Reference proteome</keyword>
<dbReference type="PANTHER" id="PTHR20883">
    <property type="entry name" value="PHYTANOYL-COA DIOXYGENASE DOMAIN CONTAINING 1"/>
    <property type="match status" value="1"/>
</dbReference>
<gene>
    <name evidence="11" type="primary">thpD</name>
    <name evidence="11" type="ORF">ACFFIO_05025</name>
</gene>
<evidence type="ECO:0000313" key="11">
    <source>
        <dbReference type="EMBL" id="MFC0247858.1"/>
    </source>
</evidence>